<evidence type="ECO:0000313" key="6">
    <source>
        <dbReference type="Proteomes" id="UP001432062"/>
    </source>
</evidence>
<feature type="repeat" description="WD" evidence="3">
    <location>
        <begin position="990"/>
        <end position="1022"/>
    </location>
</feature>
<dbReference type="Pfam" id="PF20703">
    <property type="entry name" value="nSTAND1"/>
    <property type="match status" value="1"/>
</dbReference>
<dbReference type="InterPro" id="IPR027417">
    <property type="entry name" value="P-loop_NTPase"/>
</dbReference>
<sequence>MVAGDTTAETRGEIRSPRAVFAQRFADLYAAAGNPTLRRVATAAEARMRAAQSTRAAASASVQRISDWKAGRNVPARFESMLPVVLTLIDLAKKAESQTSRQLLEVREWQRLWQAAITWTPNDEDDAGCPYLGLTSYRKQHRDIFFGRTRSTAELVDLVQGAAADADGVVVLIGASGAGKSSLLAAGLIPAVADNWSTAAMTPGARPLRALAKAFHADNAIAKPSADEVFTTLDQWSADQRRLLIVDQFEELFTACPDEREREAFLNVLDRCATRADDALTVVIALRADFYAQCLDYPILQHALEHRSYLLGPMRLDELDRALIGPANHAGLELESGLAELVITELCGLGDHENRQSYDPGALPLLSHVMAATWQHREGRKLTVAGYRKAGGVIGSIAATAEQAWSELSDTQQSSAKDVLLGLVAVANDSRDTRRVAVRPNLLQRTTDPVSATAALELLARTRLITLDSDSVYLTHEIVLDAWPRLHTWIDEDRVGYLVRQRLEADAAEWDSTGQDPSLLYRGTRLETALGHVDPPMVGGQIRTFLEHSRAARTHSRRRSSVTRVVLAMLGVGLLVLGTVAYAQVELTKQQRNDKNFGSVLAEADRLQQIDPSLSAQLYLVAGQLRPGDPEVRARLLATQNLALATPFVAHDEGIRTIAYRPDGRVLASASNDNTIRLWDVADPRHPHPLGEPLRESPSGAMSMAFNPDGTMLATTGTSARPQLWDVRDPAHPRLFGSPPTTTSDTGYLVSFSPNGRMLAVGSMRDKGITLWDVGNPTEPIQGRFIPAPRNRDLSAFAFSGNGRLLAVATSDWDHSIATVELWSVPAAGEITRAGTPFEVPHDVEAIRFSPDNRVFALAGPRLTVRHTYISVTQLWAFDDPARPRPLGNPLVDNVVQQPVPLLAFSPDGHTLATGGATGAKLWNIADPAQPTPLGAQLSAIPSRCLNDARIPTRCTGEPTGLAFSSDGKILAVGGTEGVVRLWSLAPAVLNGHTDWGRSPIFDATGTRMVSDSSDGTFVIWDTGNPREPVRIGEFRAKPGSSIRALSPDGKSLIARDGPTGPMFLVDLADPKNIRTSGDWQAASSQWSRLSFNRDWTLAAQTLDPKVDTFQLANIADRSRPVLLGTPTSVAPAQVQAIGFNPTGPTLAIIESTLSEPSSPAMALRTRLTLWDISNPDRPVRVGASPPEHSPLMLDVSMHPDGRTAVTVANETFQVWDISNPASPEPIGDRVTAHNLAIISTSFSPDGKTMATSGNDGSVRLWDFTDRRHPRLMSSSIAPPGPNVWFIQFHPQGDYLSASSSGGERRLWDLDEQHAIERICHATATLMTPELWRRYLPQLSYRPPCD</sequence>
<dbReference type="InterPro" id="IPR020472">
    <property type="entry name" value="WD40_PAC1"/>
</dbReference>
<name>A0ABZ1YKE3_9NOCA</name>
<dbReference type="SUPFAM" id="SSF50998">
    <property type="entry name" value="Quinoprotein alcohol dehydrogenase-like"/>
    <property type="match status" value="1"/>
</dbReference>
<evidence type="ECO:0000256" key="1">
    <source>
        <dbReference type="ARBA" id="ARBA00022574"/>
    </source>
</evidence>
<evidence type="ECO:0000313" key="5">
    <source>
        <dbReference type="EMBL" id="WUV42244.1"/>
    </source>
</evidence>
<dbReference type="InterPro" id="IPR015943">
    <property type="entry name" value="WD40/YVTN_repeat-like_dom_sf"/>
</dbReference>
<protein>
    <recommendedName>
        <fullName evidence="4">Novel STAND NTPase 1 domain-containing protein</fullName>
    </recommendedName>
</protein>
<gene>
    <name evidence="5" type="ORF">OG563_23475</name>
</gene>
<dbReference type="PANTHER" id="PTHR19879">
    <property type="entry name" value="TRANSCRIPTION INITIATION FACTOR TFIID"/>
    <property type="match status" value="1"/>
</dbReference>
<dbReference type="InterPro" id="IPR001680">
    <property type="entry name" value="WD40_rpt"/>
</dbReference>
<keyword evidence="1 3" id="KW-0853">WD repeat</keyword>
<dbReference type="InterPro" id="IPR019775">
    <property type="entry name" value="WD40_repeat_CS"/>
</dbReference>
<dbReference type="SUPFAM" id="SSF69322">
    <property type="entry name" value="Tricorn protease domain 2"/>
    <property type="match status" value="1"/>
</dbReference>
<dbReference type="EMBL" id="CP109441">
    <property type="protein sequence ID" value="WUV42244.1"/>
    <property type="molecule type" value="Genomic_DNA"/>
</dbReference>
<dbReference type="Gene3D" id="2.130.10.10">
    <property type="entry name" value="YVTN repeat-like/Quinoprotein amine dehydrogenase"/>
    <property type="match status" value="4"/>
</dbReference>
<keyword evidence="2" id="KW-0677">Repeat</keyword>
<evidence type="ECO:0000256" key="2">
    <source>
        <dbReference type="ARBA" id="ARBA00022737"/>
    </source>
</evidence>
<evidence type="ECO:0000256" key="3">
    <source>
        <dbReference type="PROSITE-ProRule" id="PRU00221"/>
    </source>
</evidence>
<dbReference type="PROSITE" id="PS50294">
    <property type="entry name" value="WD_REPEATS_REGION"/>
    <property type="match status" value="2"/>
</dbReference>
<dbReference type="SUPFAM" id="SSF52540">
    <property type="entry name" value="P-loop containing nucleoside triphosphate hydrolases"/>
    <property type="match status" value="1"/>
</dbReference>
<reference evidence="5" key="1">
    <citation type="submission" date="2022-10" db="EMBL/GenBank/DDBJ databases">
        <title>The complete genomes of actinobacterial strains from the NBC collection.</title>
        <authorList>
            <person name="Joergensen T.S."/>
            <person name="Alvarez Arevalo M."/>
            <person name="Sterndorff E.B."/>
            <person name="Faurdal D."/>
            <person name="Vuksanovic O."/>
            <person name="Mourched A.-S."/>
            <person name="Charusanti P."/>
            <person name="Shaw S."/>
            <person name="Blin K."/>
            <person name="Weber T."/>
        </authorList>
    </citation>
    <scope>NUCLEOTIDE SEQUENCE</scope>
    <source>
        <strain evidence="5">NBC_01482</strain>
    </source>
</reference>
<dbReference type="InterPro" id="IPR011047">
    <property type="entry name" value="Quinoprotein_ADH-like_sf"/>
</dbReference>
<dbReference type="RefSeq" id="WP_329405087.1">
    <property type="nucleotide sequence ID" value="NZ_CP109441.1"/>
</dbReference>
<feature type="repeat" description="WD" evidence="3">
    <location>
        <begin position="694"/>
        <end position="728"/>
    </location>
</feature>
<dbReference type="Proteomes" id="UP001432062">
    <property type="component" value="Chromosome"/>
</dbReference>
<dbReference type="PROSITE" id="PS00678">
    <property type="entry name" value="WD_REPEATS_1"/>
    <property type="match status" value="1"/>
</dbReference>
<dbReference type="SMART" id="SM00320">
    <property type="entry name" value="WD40"/>
    <property type="match status" value="10"/>
</dbReference>
<feature type="repeat" description="WD" evidence="3">
    <location>
        <begin position="648"/>
        <end position="681"/>
    </location>
</feature>
<feature type="domain" description="Novel STAND NTPase 1" evidence="4">
    <location>
        <begin position="130"/>
        <end position="517"/>
    </location>
</feature>
<feature type="repeat" description="WD" evidence="3">
    <location>
        <begin position="1231"/>
        <end position="1272"/>
    </location>
</feature>
<dbReference type="InterPro" id="IPR049052">
    <property type="entry name" value="nSTAND1"/>
</dbReference>
<organism evidence="5 6">
    <name type="scientific">Nocardia vinacea</name>
    <dbReference type="NCBI Taxonomy" id="96468"/>
    <lineage>
        <taxon>Bacteria</taxon>
        <taxon>Bacillati</taxon>
        <taxon>Actinomycetota</taxon>
        <taxon>Actinomycetes</taxon>
        <taxon>Mycobacteriales</taxon>
        <taxon>Nocardiaceae</taxon>
        <taxon>Nocardia</taxon>
    </lineage>
</organism>
<dbReference type="PRINTS" id="PR00320">
    <property type="entry name" value="GPROTEINBRPT"/>
</dbReference>
<proteinExistence type="predicted"/>
<evidence type="ECO:0000259" key="4">
    <source>
        <dbReference type="Pfam" id="PF20703"/>
    </source>
</evidence>
<feature type="repeat" description="WD" evidence="3">
    <location>
        <begin position="962"/>
        <end position="985"/>
    </location>
</feature>
<dbReference type="Pfam" id="PF00400">
    <property type="entry name" value="WD40"/>
    <property type="match status" value="4"/>
</dbReference>
<accession>A0ABZ1YKE3</accession>
<dbReference type="PROSITE" id="PS50082">
    <property type="entry name" value="WD_REPEATS_2"/>
    <property type="match status" value="5"/>
</dbReference>
<dbReference type="PANTHER" id="PTHR19879:SF9">
    <property type="entry name" value="TRANSCRIPTION INITIATION FACTOR TFIID SUBUNIT 5"/>
    <property type="match status" value="1"/>
</dbReference>
<keyword evidence="6" id="KW-1185">Reference proteome</keyword>